<accession>A0A7J0DQU0</accession>
<sequence length="80" mass="9061">MKLRPEMEQKKSTSNSNNKNQSKEDRYQPGGCSSQPSEKDQARNGEDQATNTRRERDHETRSSRDHPPVAAFAIASRTIS</sequence>
<proteinExistence type="predicted"/>
<dbReference type="AlphaFoldDB" id="A0A7J0DQU0"/>
<evidence type="ECO:0000313" key="2">
    <source>
        <dbReference type="EMBL" id="GFS40509.1"/>
    </source>
</evidence>
<feature type="region of interest" description="Disordered" evidence="1">
    <location>
        <begin position="1"/>
        <end position="80"/>
    </location>
</feature>
<dbReference type="Proteomes" id="UP000585474">
    <property type="component" value="Unassembled WGS sequence"/>
</dbReference>
<feature type="compositionally biased region" description="Basic and acidic residues" evidence="1">
    <location>
        <begin position="37"/>
        <end position="67"/>
    </location>
</feature>
<protein>
    <submittedName>
        <fullName evidence="2">Uncharacterized protein</fullName>
    </submittedName>
</protein>
<keyword evidence="3" id="KW-1185">Reference proteome</keyword>
<evidence type="ECO:0000313" key="3">
    <source>
        <dbReference type="Proteomes" id="UP000585474"/>
    </source>
</evidence>
<gene>
    <name evidence="2" type="ORF">Acr_00g0068990</name>
</gene>
<reference evidence="3" key="1">
    <citation type="submission" date="2019-07" db="EMBL/GenBank/DDBJ databases">
        <title>De Novo Assembly of kiwifruit Actinidia rufa.</title>
        <authorList>
            <person name="Sugita-Konishi S."/>
            <person name="Sato K."/>
            <person name="Mori E."/>
            <person name="Abe Y."/>
            <person name="Kisaki G."/>
            <person name="Hamano K."/>
            <person name="Suezawa K."/>
            <person name="Otani M."/>
            <person name="Fukuda T."/>
            <person name="Manabe T."/>
            <person name="Gomi K."/>
            <person name="Tabuchi M."/>
            <person name="Akimitsu K."/>
            <person name="Kataoka I."/>
        </authorList>
    </citation>
    <scope>NUCLEOTIDE SEQUENCE [LARGE SCALE GENOMIC DNA]</scope>
    <source>
        <strain evidence="3">cv. Fuchu</strain>
    </source>
</reference>
<feature type="compositionally biased region" description="Basic and acidic residues" evidence="1">
    <location>
        <begin position="1"/>
        <end position="11"/>
    </location>
</feature>
<comment type="caution">
    <text evidence="2">The sequence shown here is derived from an EMBL/GenBank/DDBJ whole genome shotgun (WGS) entry which is preliminary data.</text>
</comment>
<organism evidence="2 3">
    <name type="scientific">Actinidia rufa</name>
    <dbReference type="NCBI Taxonomy" id="165716"/>
    <lineage>
        <taxon>Eukaryota</taxon>
        <taxon>Viridiplantae</taxon>
        <taxon>Streptophyta</taxon>
        <taxon>Embryophyta</taxon>
        <taxon>Tracheophyta</taxon>
        <taxon>Spermatophyta</taxon>
        <taxon>Magnoliopsida</taxon>
        <taxon>eudicotyledons</taxon>
        <taxon>Gunneridae</taxon>
        <taxon>Pentapetalae</taxon>
        <taxon>asterids</taxon>
        <taxon>Ericales</taxon>
        <taxon>Actinidiaceae</taxon>
        <taxon>Actinidia</taxon>
    </lineage>
</organism>
<evidence type="ECO:0000256" key="1">
    <source>
        <dbReference type="SAM" id="MobiDB-lite"/>
    </source>
</evidence>
<dbReference type="EMBL" id="BJWL01000350">
    <property type="protein sequence ID" value="GFS40509.1"/>
    <property type="molecule type" value="Genomic_DNA"/>
</dbReference>
<name>A0A7J0DQU0_9ERIC</name>